<accession>A0AAD5WN69</accession>
<dbReference type="Gene3D" id="2.60.40.3960">
    <property type="entry name" value="Velvet domain"/>
    <property type="match status" value="1"/>
</dbReference>
<protein>
    <submittedName>
        <fullName evidence="1">Uncharacterized protein</fullName>
    </submittedName>
</protein>
<comment type="caution">
    <text evidence="1">The sequence shown here is derived from an EMBL/GenBank/DDBJ whole genome shotgun (WGS) entry which is preliminary data.</text>
</comment>
<dbReference type="AlphaFoldDB" id="A0AAD5WN69"/>
<dbReference type="EMBL" id="JAKWBI020000712">
    <property type="protein sequence ID" value="KAJ2892841.1"/>
    <property type="molecule type" value="Genomic_DNA"/>
</dbReference>
<name>A0AAD5WN69_9PEZI</name>
<gene>
    <name evidence="1" type="ORF">MKZ38_009325</name>
</gene>
<proteinExistence type="predicted"/>
<evidence type="ECO:0000313" key="2">
    <source>
        <dbReference type="Proteomes" id="UP001201980"/>
    </source>
</evidence>
<organism evidence="1 2">
    <name type="scientific">Zalerion maritima</name>
    <dbReference type="NCBI Taxonomy" id="339359"/>
    <lineage>
        <taxon>Eukaryota</taxon>
        <taxon>Fungi</taxon>
        <taxon>Dikarya</taxon>
        <taxon>Ascomycota</taxon>
        <taxon>Pezizomycotina</taxon>
        <taxon>Sordariomycetes</taxon>
        <taxon>Lulworthiomycetidae</taxon>
        <taxon>Lulworthiales</taxon>
        <taxon>Lulworthiaceae</taxon>
        <taxon>Zalerion</taxon>
    </lineage>
</organism>
<dbReference type="InterPro" id="IPR038491">
    <property type="entry name" value="Velvet_dom_sf"/>
</dbReference>
<dbReference type="Proteomes" id="UP001201980">
    <property type="component" value="Unassembled WGS sequence"/>
</dbReference>
<sequence>MVSIAVQPPAYAQANQELYPPLVVKAKGLQHVAAVAVLVDYQGNPVDNALQGNYSDTGHQLTDDGNTMFIFPHLIIPSAGGYYRLRVDVYEIDSETGDWRMTARTYSREIVAYDETVQYNEQQTRIYALDTGSSEMAVMRLLREQGYLQ</sequence>
<reference evidence="1" key="1">
    <citation type="submission" date="2022-07" db="EMBL/GenBank/DDBJ databases">
        <title>Draft genome sequence of Zalerion maritima ATCC 34329, a (micro)plastics degrading marine fungus.</title>
        <authorList>
            <person name="Paco A."/>
            <person name="Goncalves M.F.M."/>
            <person name="Rocha-Santos T.A.P."/>
            <person name="Alves A."/>
        </authorList>
    </citation>
    <scope>NUCLEOTIDE SEQUENCE</scope>
    <source>
        <strain evidence="1">ATCC 34329</strain>
    </source>
</reference>
<evidence type="ECO:0000313" key="1">
    <source>
        <dbReference type="EMBL" id="KAJ2892841.1"/>
    </source>
</evidence>
<keyword evidence="2" id="KW-1185">Reference proteome</keyword>